<evidence type="ECO:0000256" key="14">
    <source>
        <dbReference type="RuleBase" id="RU365096"/>
    </source>
</evidence>
<proteinExistence type="inferred from homology"/>
<dbReference type="InterPro" id="IPR000445">
    <property type="entry name" value="HhH_motif"/>
</dbReference>
<evidence type="ECO:0000256" key="7">
    <source>
        <dbReference type="ARBA" id="ARBA00022723"/>
    </source>
</evidence>
<dbReference type="PANTHER" id="PTHR42944">
    <property type="entry name" value="ADENINE DNA GLYCOSYLASE"/>
    <property type="match status" value="1"/>
</dbReference>
<reference evidence="16 17" key="1">
    <citation type="submission" date="2015-11" db="EMBL/GenBank/DDBJ databases">
        <title>Genomic analysis of 38 Legionella species identifies large and diverse effector repertoires.</title>
        <authorList>
            <person name="Burstein D."/>
            <person name="Amaro F."/>
            <person name="Zusman T."/>
            <person name="Lifshitz Z."/>
            <person name="Cohen O."/>
            <person name="Gilbert J.A."/>
            <person name="Pupko T."/>
            <person name="Shuman H.A."/>
            <person name="Segal G."/>
        </authorList>
    </citation>
    <scope>NUCLEOTIDE SEQUENCE [LARGE SCALE GENOMIC DNA]</scope>
    <source>
        <strain evidence="16 17">JA-26-G1-E2</strain>
    </source>
</reference>
<dbReference type="GO" id="GO:0000701">
    <property type="term" value="F:purine-specific mismatch base pair DNA N-glycosylase activity"/>
    <property type="evidence" value="ECO:0007669"/>
    <property type="project" value="UniProtKB-EC"/>
</dbReference>
<keyword evidence="9" id="KW-0378">Hydrolase</keyword>
<dbReference type="GO" id="GO:0006284">
    <property type="term" value="P:base-excision repair"/>
    <property type="evidence" value="ECO:0007669"/>
    <property type="project" value="UniProtKB-UniRule"/>
</dbReference>
<keyword evidence="6" id="KW-0004">4Fe-4S</keyword>
<evidence type="ECO:0000313" key="17">
    <source>
        <dbReference type="Proteomes" id="UP000054715"/>
    </source>
</evidence>
<evidence type="ECO:0000256" key="9">
    <source>
        <dbReference type="ARBA" id="ARBA00022801"/>
    </source>
</evidence>
<comment type="catalytic activity">
    <reaction evidence="1 14">
        <text>Hydrolyzes free adenine bases from 7,8-dihydro-8-oxoguanine:adenine mismatched double-stranded DNA, leaving an apurinic site.</text>
        <dbReference type="EC" id="3.2.2.31"/>
    </reaction>
</comment>
<dbReference type="NCBIfam" id="TIGR01084">
    <property type="entry name" value="mutY"/>
    <property type="match status" value="1"/>
</dbReference>
<dbReference type="GO" id="GO:0006298">
    <property type="term" value="P:mismatch repair"/>
    <property type="evidence" value="ECO:0007669"/>
    <property type="project" value="TreeGrafter"/>
</dbReference>
<dbReference type="CDD" id="cd00056">
    <property type="entry name" value="ENDO3c"/>
    <property type="match status" value="1"/>
</dbReference>
<dbReference type="SMART" id="SM00478">
    <property type="entry name" value="ENDO3c"/>
    <property type="match status" value="1"/>
</dbReference>
<evidence type="ECO:0000256" key="11">
    <source>
        <dbReference type="ARBA" id="ARBA00023014"/>
    </source>
</evidence>
<dbReference type="Gene3D" id="3.90.79.10">
    <property type="entry name" value="Nucleoside Triphosphate Pyrophosphohydrolase"/>
    <property type="match status" value="1"/>
</dbReference>
<evidence type="ECO:0000256" key="13">
    <source>
        <dbReference type="ARBA" id="ARBA00023295"/>
    </source>
</evidence>
<dbReference type="Proteomes" id="UP000054715">
    <property type="component" value="Unassembled WGS sequence"/>
</dbReference>
<evidence type="ECO:0000313" key="16">
    <source>
        <dbReference type="EMBL" id="KTD11263.1"/>
    </source>
</evidence>
<dbReference type="InterPro" id="IPR029119">
    <property type="entry name" value="MutY_C"/>
</dbReference>
<evidence type="ECO:0000256" key="12">
    <source>
        <dbReference type="ARBA" id="ARBA00023204"/>
    </source>
</evidence>
<dbReference type="PANTHER" id="PTHR42944:SF1">
    <property type="entry name" value="ADENINE DNA GLYCOSYLASE"/>
    <property type="match status" value="1"/>
</dbReference>
<dbReference type="GO" id="GO:0032357">
    <property type="term" value="F:oxidized purine DNA binding"/>
    <property type="evidence" value="ECO:0007669"/>
    <property type="project" value="TreeGrafter"/>
</dbReference>
<dbReference type="InterPro" id="IPR005760">
    <property type="entry name" value="A/G_AdeGlyc_MutY"/>
</dbReference>
<keyword evidence="12" id="KW-0234">DNA repair</keyword>
<gene>
    <name evidence="16" type="primary">mutY</name>
    <name evidence="16" type="ORF">Ljam_0457</name>
</gene>
<dbReference type="InterPro" id="IPR044298">
    <property type="entry name" value="MIG/MutY"/>
</dbReference>
<dbReference type="InterPro" id="IPR011257">
    <property type="entry name" value="DNA_glycosylase"/>
</dbReference>
<evidence type="ECO:0000256" key="3">
    <source>
        <dbReference type="ARBA" id="ARBA00008343"/>
    </source>
</evidence>
<sequence>MRIISQLHEQFSQPLLAWFDRFGRKDLPWQNPRTPYRVWVSEIMLQQTQVKTVIPYFVRFMENFPELWHLANATEDEVLALWSGLGYYGRARNLHKTAKIICEQHQGVFPYQLEELIALPGIGESTAAAIASQAFNLATAILDGNVKRVLCRYFMVGGFLEQTTTKKTLWRLANQCMPTYRCADYTQAIMDLGAICCTTKNPDCTHCPLQTTCLAKLQDQVSQFPHKKIKKILPHKEEQFLLLHNEDNKIFLEKRPPVGLWGGLWCIPSISMDSCPEAFIKQNYQFECLNVKELLHLKHSFSHFHLHIRALSVYTRAQEYSVYESTGKWFSPNEVVHLGLAKPVTTIIKHFQEMLGSTV</sequence>
<dbReference type="EC" id="3.2.2.31" evidence="4 14"/>
<dbReference type="SUPFAM" id="SSF48150">
    <property type="entry name" value="DNA-glycosylase"/>
    <property type="match status" value="1"/>
</dbReference>
<dbReference type="FunFam" id="1.10.340.30:FF:000002">
    <property type="entry name" value="Adenine DNA glycosylase"/>
    <property type="match status" value="1"/>
</dbReference>
<evidence type="ECO:0000256" key="10">
    <source>
        <dbReference type="ARBA" id="ARBA00023004"/>
    </source>
</evidence>
<dbReference type="SUPFAM" id="SSF55811">
    <property type="entry name" value="Nudix"/>
    <property type="match status" value="1"/>
</dbReference>
<dbReference type="AlphaFoldDB" id="A0A0W0UTT0"/>
<comment type="function">
    <text evidence="2">Adenine glycosylase active on G-A mispairs. MutY also corrects error-prone DNA synthesis past GO lesions which are due to the oxidatively damaged form of guanine: 7,8-dihydro-8-oxoguanine (8-oxo-dGTP).</text>
</comment>
<dbReference type="OrthoDB" id="9802365at2"/>
<keyword evidence="11" id="KW-0411">Iron-sulfur</keyword>
<dbReference type="EMBL" id="LNYG01000008">
    <property type="protein sequence ID" value="KTD11263.1"/>
    <property type="molecule type" value="Genomic_DNA"/>
</dbReference>
<dbReference type="InterPro" id="IPR003265">
    <property type="entry name" value="HhH-GPD_domain"/>
</dbReference>
<comment type="caution">
    <text evidence="16">The sequence shown here is derived from an EMBL/GenBank/DDBJ whole genome shotgun (WGS) entry which is preliminary data.</text>
</comment>
<dbReference type="PROSITE" id="PS01155">
    <property type="entry name" value="ENDONUCLEASE_III_2"/>
    <property type="match status" value="1"/>
</dbReference>
<keyword evidence="7" id="KW-0479">Metal-binding</keyword>
<dbReference type="STRING" id="455.Ljam_0457"/>
<dbReference type="InterPro" id="IPR023170">
    <property type="entry name" value="HhH_base_excis_C"/>
</dbReference>
<evidence type="ECO:0000259" key="15">
    <source>
        <dbReference type="SMART" id="SM00478"/>
    </source>
</evidence>
<keyword evidence="8 14" id="KW-0227">DNA damage</keyword>
<dbReference type="GO" id="GO:0035485">
    <property type="term" value="F:adenine/guanine mispair binding"/>
    <property type="evidence" value="ECO:0007669"/>
    <property type="project" value="TreeGrafter"/>
</dbReference>
<comment type="cofactor">
    <cofactor evidence="14">
        <name>[4Fe-4S] cluster</name>
        <dbReference type="ChEBI" id="CHEBI:49883"/>
    </cofactor>
    <text evidence="14">Binds 1 [4Fe-4S] cluster.</text>
</comment>
<dbReference type="Gene3D" id="1.10.340.30">
    <property type="entry name" value="Hypothetical protein, domain 2"/>
    <property type="match status" value="1"/>
</dbReference>
<keyword evidence="13 14" id="KW-0326">Glycosidase</keyword>
<dbReference type="PATRIC" id="fig|455.5.peg.484"/>
<accession>A0A0W0UTT0</accession>
<evidence type="ECO:0000256" key="6">
    <source>
        <dbReference type="ARBA" id="ARBA00022485"/>
    </source>
</evidence>
<dbReference type="Pfam" id="PF14815">
    <property type="entry name" value="NUDIX_4"/>
    <property type="match status" value="1"/>
</dbReference>
<dbReference type="Pfam" id="PF00633">
    <property type="entry name" value="HHH"/>
    <property type="match status" value="1"/>
</dbReference>
<feature type="domain" description="HhH-GPD" evidence="15">
    <location>
        <begin position="44"/>
        <end position="195"/>
    </location>
</feature>
<evidence type="ECO:0000256" key="1">
    <source>
        <dbReference type="ARBA" id="ARBA00000843"/>
    </source>
</evidence>
<evidence type="ECO:0000256" key="5">
    <source>
        <dbReference type="ARBA" id="ARBA00022023"/>
    </source>
</evidence>
<keyword evidence="10 14" id="KW-0408">Iron</keyword>
<dbReference type="InterPro" id="IPR004036">
    <property type="entry name" value="Endonuclease-III-like_CS2"/>
</dbReference>
<evidence type="ECO:0000256" key="8">
    <source>
        <dbReference type="ARBA" id="ARBA00022763"/>
    </source>
</evidence>
<organism evidence="16 17">
    <name type="scientific">Legionella jamestowniensis</name>
    <dbReference type="NCBI Taxonomy" id="455"/>
    <lineage>
        <taxon>Bacteria</taxon>
        <taxon>Pseudomonadati</taxon>
        <taxon>Pseudomonadota</taxon>
        <taxon>Gammaproteobacteria</taxon>
        <taxon>Legionellales</taxon>
        <taxon>Legionellaceae</taxon>
        <taxon>Legionella</taxon>
    </lineage>
</organism>
<comment type="similarity">
    <text evidence="3 14">Belongs to the Nth/MutY family.</text>
</comment>
<protein>
    <recommendedName>
        <fullName evidence="5 14">Adenine DNA glycosylase</fullName>
        <ecNumber evidence="4 14">3.2.2.31</ecNumber>
    </recommendedName>
</protein>
<dbReference type="Gene3D" id="1.10.1670.10">
    <property type="entry name" value="Helix-hairpin-Helix base-excision DNA repair enzymes (C-terminal)"/>
    <property type="match status" value="1"/>
</dbReference>
<name>A0A0W0UTT0_9GAMM</name>
<dbReference type="GO" id="GO:0046872">
    <property type="term" value="F:metal ion binding"/>
    <property type="evidence" value="ECO:0007669"/>
    <property type="project" value="UniProtKB-UniRule"/>
</dbReference>
<dbReference type="CDD" id="cd03431">
    <property type="entry name" value="NUDIX_DNA_Glycosylase_C-MutY"/>
    <property type="match status" value="1"/>
</dbReference>
<dbReference type="InterPro" id="IPR015797">
    <property type="entry name" value="NUDIX_hydrolase-like_dom_sf"/>
</dbReference>
<dbReference type="Pfam" id="PF00730">
    <property type="entry name" value="HhH-GPD"/>
    <property type="match status" value="1"/>
</dbReference>
<dbReference type="RefSeq" id="WP_058448519.1">
    <property type="nucleotide sequence ID" value="NZ_CAAAJF010000004.1"/>
</dbReference>
<evidence type="ECO:0000256" key="4">
    <source>
        <dbReference type="ARBA" id="ARBA00012045"/>
    </source>
</evidence>
<dbReference type="GO" id="GO:0034039">
    <property type="term" value="F:8-oxo-7,8-dihydroguanine DNA N-glycosylase activity"/>
    <property type="evidence" value="ECO:0007669"/>
    <property type="project" value="TreeGrafter"/>
</dbReference>
<evidence type="ECO:0000256" key="2">
    <source>
        <dbReference type="ARBA" id="ARBA00002933"/>
    </source>
</evidence>
<dbReference type="GO" id="GO:0051539">
    <property type="term" value="F:4 iron, 4 sulfur cluster binding"/>
    <property type="evidence" value="ECO:0007669"/>
    <property type="project" value="UniProtKB-UniRule"/>
</dbReference>